<proteinExistence type="predicted"/>
<keyword evidence="1" id="KW-0812">Transmembrane</keyword>
<evidence type="ECO:0000256" key="1">
    <source>
        <dbReference type="SAM" id="Phobius"/>
    </source>
</evidence>
<dbReference type="Proteomes" id="UP000034006">
    <property type="component" value="Unassembled WGS sequence"/>
</dbReference>
<name>A0A0G1KV44_9BACT</name>
<evidence type="ECO:0000313" key="3">
    <source>
        <dbReference type="Proteomes" id="UP000034006"/>
    </source>
</evidence>
<dbReference type="EMBL" id="LCIH01000008">
    <property type="protein sequence ID" value="KKT51769.1"/>
    <property type="molecule type" value="Genomic_DNA"/>
</dbReference>
<gene>
    <name evidence="2" type="ORF">UW44_C0008G0091</name>
</gene>
<keyword evidence="1" id="KW-0472">Membrane</keyword>
<organism evidence="2 3">
    <name type="scientific">Candidatus Collierbacteria bacterium GW2011_GWB2_44_22</name>
    <dbReference type="NCBI Taxonomy" id="1618387"/>
    <lineage>
        <taxon>Bacteria</taxon>
        <taxon>Candidatus Collieribacteriota</taxon>
    </lineage>
</organism>
<comment type="caution">
    <text evidence="2">The sequence shown here is derived from an EMBL/GenBank/DDBJ whole genome shotgun (WGS) entry which is preliminary data.</text>
</comment>
<keyword evidence="1" id="KW-1133">Transmembrane helix</keyword>
<feature type="transmembrane region" description="Helical" evidence="1">
    <location>
        <begin position="34"/>
        <end position="55"/>
    </location>
</feature>
<sequence>MLIPKRWLVYAAYISNTVWVTTYIIVALTLVGAINLIVVSIAVAIYIGIATWNFFTPHSVEK</sequence>
<accession>A0A0G1KV44</accession>
<evidence type="ECO:0000313" key="2">
    <source>
        <dbReference type="EMBL" id="KKT51769.1"/>
    </source>
</evidence>
<dbReference type="STRING" id="1618387.UW44_C0008G0091"/>
<protein>
    <submittedName>
        <fullName evidence="2">Uncharacterized protein</fullName>
    </submittedName>
</protein>
<dbReference type="AlphaFoldDB" id="A0A0G1KV44"/>
<feature type="transmembrane region" description="Helical" evidence="1">
    <location>
        <begin position="7"/>
        <end position="28"/>
    </location>
</feature>
<reference evidence="2 3" key="1">
    <citation type="journal article" date="2015" name="Nature">
        <title>rRNA introns, odd ribosomes, and small enigmatic genomes across a large radiation of phyla.</title>
        <authorList>
            <person name="Brown C.T."/>
            <person name="Hug L.A."/>
            <person name="Thomas B.C."/>
            <person name="Sharon I."/>
            <person name="Castelle C.J."/>
            <person name="Singh A."/>
            <person name="Wilkins M.J."/>
            <person name="Williams K.H."/>
            <person name="Banfield J.F."/>
        </authorList>
    </citation>
    <scope>NUCLEOTIDE SEQUENCE [LARGE SCALE GENOMIC DNA]</scope>
</reference>